<reference evidence="1 2" key="1">
    <citation type="submission" date="2018-05" db="EMBL/GenBank/DDBJ databases">
        <title>Kurthia sibirica genome sequence.</title>
        <authorList>
            <person name="Maclea K.S."/>
            <person name="Goen A.E."/>
        </authorList>
    </citation>
    <scope>NUCLEOTIDE SEQUENCE [LARGE SCALE GENOMIC DNA]</scope>
    <source>
        <strain evidence="1 2">ATCC 49154</strain>
    </source>
</reference>
<gene>
    <name evidence="1" type="ORF">DEX24_10350</name>
</gene>
<keyword evidence="2" id="KW-1185">Reference proteome</keyword>
<protein>
    <recommendedName>
        <fullName evidence="3">Relaxase</fullName>
    </recommendedName>
</protein>
<proteinExistence type="predicted"/>
<dbReference type="OrthoDB" id="3889159at2"/>
<evidence type="ECO:0008006" key="3">
    <source>
        <dbReference type="Google" id="ProtNLM"/>
    </source>
</evidence>
<organism evidence="1 2">
    <name type="scientific">Kurthia sibirica</name>
    <dbReference type="NCBI Taxonomy" id="202750"/>
    <lineage>
        <taxon>Bacteria</taxon>
        <taxon>Bacillati</taxon>
        <taxon>Bacillota</taxon>
        <taxon>Bacilli</taxon>
        <taxon>Bacillales</taxon>
        <taxon>Caryophanaceae</taxon>
        <taxon>Kurthia</taxon>
    </lineage>
</organism>
<accession>A0A2U3AKA0</accession>
<dbReference type="Proteomes" id="UP000245938">
    <property type="component" value="Unassembled WGS sequence"/>
</dbReference>
<name>A0A2U3AKA0_9BACL</name>
<dbReference type="Pfam" id="PF18555">
    <property type="entry name" value="MobL"/>
    <property type="match status" value="1"/>
</dbReference>
<dbReference type="AlphaFoldDB" id="A0A2U3AKA0"/>
<sequence>MGLSSQIVIRNEFTNTQNASRGASPGNYIVNYTARDDAAEKLAPVGVNNASLDQYIAFYSTRHKLTNQAKSEFTGKNELKKALFLLDGRDGRGFGSLGLSYRYEELEEEAEQIQDCFDKGHTIQKTIISFTTDYLIKLKVLPADFKHKEKGDFAGKLDQLKLRRAIIKGVNKFTELAKFAKPIWVGTIQTDTHHVHAHLTIADKVFSKARKFIDGTEKGKITKHEREGMRRGIHRSLQSDKGFAHYHSGIENAKQESVANVRSLTVQQMNTSVQLQQLIAALPVDEEEWVYNSDSKSMTRANHLMNTYLTSLDTEHGDITGVKKLEAELEKFAEDSLGAEEGTETTKVQFVEFGRQIAMERMGNGVYTEIKEHFMKERRKKRNPTPVKTPLLEIGAKDTSELIGLAKKNPDDLTLVQLRFQMFSERKMKHLSEGLKFHGAYREFGEALLNKQVAEESLPIGRFYKNEMVTHFELVDKYRAYLPVRTESSGEETHELSGLREHLEIQQKNLNEILMKKSETPQLSLNKAIEEFQNDANVQTLLMAAGETKDSEGHCRTVSEVLDDLKKDGTMPIPLNTQLVLNKLKQTKYADLGANIEIWQNNLNGDKELPPKFQKDLNSHMKEVDTYTLKGFLLGKFHATDIQPIQKQFVHQQNTGELLPLPEEKPVDNLMKSNTAYQKRINALDIDEVVNDFNPLTVRSVGSKARGVYKERLNEREESLIDALEYIQKTNQPVAPLLQIQQQIQQKQRFARKLEEDKKLPISIDEAVIEDKLNASIHLDYSRELTEKNLMDIRKIREETLIEIKTNIAPVTVENEVEKDESNSQLYR</sequence>
<evidence type="ECO:0000313" key="1">
    <source>
        <dbReference type="EMBL" id="PWI24966.1"/>
    </source>
</evidence>
<dbReference type="EMBL" id="QFVR01000013">
    <property type="protein sequence ID" value="PWI24966.1"/>
    <property type="molecule type" value="Genomic_DNA"/>
</dbReference>
<evidence type="ECO:0000313" key="2">
    <source>
        <dbReference type="Proteomes" id="UP000245938"/>
    </source>
</evidence>
<comment type="caution">
    <text evidence="1">The sequence shown here is derived from an EMBL/GenBank/DDBJ whole genome shotgun (WGS) entry which is preliminary data.</text>
</comment>
<dbReference type="RefSeq" id="WP_109306362.1">
    <property type="nucleotide sequence ID" value="NZ_BJUF01000004.1"/>
</dbReference>
<dbReference type="InterPro" id="IPR041073">
    <property type="entry name" value="MobL"/>
</dbReference>